<dbReference type="KEGG" id="bspl:114847667"/>
<feature type="domain" description="C-type lectin" evidence="5">
    <location>
        <begin position="120"/>
        <end position="237"/>
    </location>
</feature>
<sequence length="240" mass="26656">MEDIYANVENDMSVKTRPLGMEPGPRSSERSRHGAVVLGLVLLSVLLLAGLICLGVHYHDAAAQLSTIKANVTDLMEERNQLKTNVTDLIEERNQLKTNVTEIQMLLKQKKACPDGWRRFGCSCYLLSSQSGPWTDGRDDCRSRDAHLVVIDSSKEQTFVSGITKKAAWIGLSDRDQEGTWTWIDGTPLTSTSAQFWGTDQPDNIGLNGDEDCGHIRADTAQWNDLSCDDSLQWICEKVA</sequence>
<dbReference type="RefSeq" id="XP_028993468.1">
    <property type="nucleotide sequence ID" value="XM_029137635.3"/>
</dbReference>
<keyword evidence="2" id="KW-1015">Disulfide bond</keyword>
<dbReference type="InParanoid" id="A0A6P7LHF9"/>
<keyword evidence="4" id="KW-1133">Transmembrane helix</keyword>
<dbReference type="InterPro" id="IPR050111">
    <property type="entry name" value="C-type_lectin/snaclec_domain"/>
</dbReference>
<reference evidence="7" key="1">
    <citation type="submission" date="2025-08" db="UniProtKB">
        <authorList>
            <consortium name="RefSeq"/>
        </authorList>
    </citation>
    <scope>IDENTIFICATION</scope>
</reference>
<dbReference type="InterPro" id="IPR018378">
    <property type="entry name" value="C-type_lectin_CS"/>
</dbReference>
<feature type="transmembrane region" description="Helical" evidence="4">
    <location>
        <begin position="35"/>
        <end position="58"/>
    </location>
</feature>
<name>A0A6P7LHF9_BETSP</name>
<evidence type="ECO:0000256" key="2">
    <source>
        <dbReference type="ARBA" id="ARBA00023157"/>
    </source>
</evidence>
<accession>A0A6P7LHF9</accession>
<feature type="coiled-coil region" evidence="3">
    <location>
        <begin position="65"/>
        <end position="99"/>
    </location>
</feature>
<dbReference type="CDD" id="cd03590">
    <property type="entry name" value="CLECT_DC-SIGN_like"/>
    <property type="match status" value="1"/>
</dbReference>
<evidence type="ECO:0000313" key="7">
    <source>
        <dbReference type="RefSeq" id="XP_028993468.1"/>
    </source>
</evidence>
<dbReference type="InterPro" id="IPR016187">
    <property type="entry name" value="CTDL_fold"/>
</dbReference>
<proteinExistence type="predicted"/>
<dbReference type="SMART" id="SM00034">
    <property type="entry name" value="CLECT"/>
    <property type="match status" value="1"/>
</dbReference>
<organism evidence="6 7">
    <name type="scientific">Betta splendens</name>
    <name type="common">Siamese fighting fish</name>
    <dbReference type="NCBI Taxonomy" id="158456"/>
    <lineage>
        <taxon>Eukaryota</taxon>
        <taxon>Metazoa</taxon>
        <taxon>Chordata</taxon>
        <taxon>Craniata</taxon>
        <taxon>Vertebrata</taxon>
        <taxon>Euteleostomi</taxon>
        <taxon>Actinopterygii</taxon>
        <taxon>Neopterygii</taxon>
        <taxon>Teleostei</taxon>
        <taxon>Neoteleostei</taxon>
        <taxon>Acanthomorphata</taxon>
        <taxon>Anabantaria</taxon>
        <taxon>Anabantiformes</taxon>
        <taxon>Anabantoidei</taxon>
        <taxon>Osphronemidae</taxon>
        <taxon>Betta</taxon>
    </lineage>
</organism>
<dbReference type="SUPFAM" id="SSF56436">
    <property type="entry name" value="C-type lectin-like"/>
    <property type="match status" value="1"/>
</dbReference>
<dbReference type="GeneID" id="114847667"/>
<dbReference type="PROSITE" id="PS00615">
    <property type="entry name" value="C_TYPE_LECTIN_1"/>
    <property type="match status" value="1"/>
</dbReference>
<dbReference type="PANTHER" id="PTHR22803">
    <property type="entry name" value="MANNOSE, PHOSPHOLIPASE, LECTIN RECEPTOR RELATED"/>
    <property type="match status" value="1"/>
</dbReference>
<dbReference type="Pfam" id="PF00059">
    <property type="entry name" value="Lectin_C"/>
    <property type="match status" value="1"/>
</dbReference>
<keyword evidence="4" id="KW-0472">Membrane</keyword>
<dbReference type="PROSITE" id="PS50041">
    <property type="entry name" value="C_TYPE_LECTIN_2"/>
    <property type="match status" value="1"/>
</dbReference>
<evidence type="ECO:0000256" key="4">
    <source>
        <dbReference type="SAM" id="Phobius"/>
    </source>
</evidence>
<keyword evidence="4" id="KW-0812">Transmembrane</keyword>
<dbReference type="InterPro" id="IPR001304">
    <property type="entry name" value="C-type_lectin-like"/>
</dbReference>
<evidence type="ECO:0000259" key="5">
    <source>
        <dbReference type="PROSITE" id="PS50041"/>
    </source>
</evidence>
<evidence type="ECO:0000313" key="6">
    <source>
        <dbReference type="Proteomes" id="UP000515150"/>
    </source>
</evidence>
<dbReference type="Proteomes" id="UP000515150">
    <property type="component" value="Chromosome 21"/>
</dbReference>
<dbReference type="AlphaFoldDB" id="A0A6P7LHF9"/>
<protein>
    <submittedName>
        <fullName evidence="7">CD209 antigen-like protein E isoform X1</fullName>
    </submittedName>
</protein>
<keyword evidence="1" id="KW-0430">Lectin</keyword>
<dbReference type="Gene3D" id="3.10.100.10">
    <property type="entry name" value="Mannose-Binding Protein A, subunit A"/>
    <property type="match status" value="1"/>
</dbReference>
<keyword evidence="6" id="KW-1185">Reference proteome</keyword>
<dbReference type="InterPro" id="IPR016186">
    <property type="entry name" value="C-type_lectin-like/link_sf"/>
</dbReference>
<dbReference type="OrthoDB" id="2142683at2759"/>
<evidence type="ECO:0000256" key="1">
    <source>
        <dbReference type="ARBA" id="ARBA00022734"/>
    </source>
</evidence>
<dbReference type="InterPro" id="IPR033989">
    <property type="entry name" value="CD209-like_CTLD"/>
</dbReference>
<gene>
    <name evidence="7" type="primary">LOC114847667</name>
</gene>
<keyword evidence="3" id="KW-0175">Coiled coil</keyword>
<evidence type="ECO:0000256" key="3">
    <source>
        <dbReference type="SAM" id="Coils"/>
    </source>
</evidence>
<dbReference type="GO" id="GO:0030246">
    <property type="term" value="F:carbohydrate binding"/>
    <property type="evidence" value="ECO:0007669"/>
    <property type="project" value="UniProtKB-KW"/>
</dbReference>